<feature type="region of interest" description="Disordered" evidence="1">
    <location>
        <begin position="1"/>
        <end position="97"/>
    </location>
</feature>
<name>A0A067M317_BOTB1</name>
<evidence type="ECO:0000256" key="1">
    <source>
        <dbReference type="SAM" id="MobiDB-lite"/>
    </source>
</evidence>
<dbReference type="AlphaFoldDB" id="A0A067M317"/>
<feature type="region of interest" description="Disordered" evidence="1">
    <location>
        <begin position="212"/>
        <end position="237"/>
    </location>
</feature>
<feature type="compositionally biased region" description="Polar residues" evidence="1">
    <location>
        <begin position="228"/>
        <end position="237"/>
    </location>
</feature>
<dbReference type="OrthoDB" id="2687355at2759"/>
<dbReference type="STRING" id="930990.A0A067M317"/>
<accession>A0A067M317</accession>
<sequence length="237" mass="26662">MPKLIPPELNPIDDANPADNESEPLANTEPRRSARISVPSAKAAEASGINKLSAVQRAVMESKESGDRVRAERKERREAKKAQMIEEPEQEEPETPETMELDEADMAMLAEIVALLQDNPIRVEGPDEPANLREVMESQHAKEWQAAYNDEFKSIKDMEVYELIPRSEVPKGRRVMWGRSTFIVKYDEDGNPARFKVRYVCKGYEAAVTPQKPHDSKIKCGNGLPYPTSESPNSVWG</sequence>
<dbReference type="HOGENOM" id="CLU_1170485_0_0_1"/>
<feature type="compositionally biased region" description="Acidic residues" evidence="1">
    <location>
        <begin position="86"/>
        <end position="97"/>
    </location>
</feature>
<organism evidence="2 3">
    <name type="scientific">Botryobasidium botryosum (strain FD-172 SS1)</name>
    <dbReference type="NCBI Taxonomy" id="930990"/>
    <lineage>
        <taxon>Eukaryota</taxon>
        <taxon>Fungi</taxon>
        <taxon>Dikarya</taxon>
        <taxon>Basidiomycota</taxon>
        <taxon>Agaricomycotina</taxon>
        <taxon>Agaricomycetes</taxon>
        <taxon>Cantharellales</taxon>
        <taxon>Botryobasidiaceae</taxon>
        <taxon>Botryobasidium</taxon>
    </lineage>
</organism>
<feature type="compositionally biased region" description="Basic and acidic residues" evidence="1">
    <location>
        <begin position="60"/>
        <end position="84"/>
    </location>
</feature>
<protein>
    <recommendedName>
        <fullName evidence="4">Reverse transcriptase Ty1/copia-type domain-containing protein</fullName>
    </recommendedName>
</protein>
<reference evidence="3" key="1">
    <citation type="journal article" date="2014" name="Proc. Natl. Acad. Sci. U.S.A.">
        <title>Extensive sampling of basidiomycete genomes demonstrates inadequacy of the white-rot/brown-rot paradigm for wood decay fungi.</title>
        <authorList>
            <person name="Riley R."/>
            <person name="Salamov A.A."/>
            <person name="Brown D.W."/>
            <person name="Nagy L.G."/>
            <person name="Floudas D."/>
            <person name="Held B.W."/>
            <person name="Levasseur A."/>
            <person name="Lombard V."/>
            <person name="Morin E."/>
            <person name="Otillar R."/>
            <person name="Lindquist E.A."/>
            <person name="Sun H."/>
            <person name="LaButti K.M."/>
            <person name="Schmutz J."/>
            <person name="Jabbour D."/>
            <person name="Luo H."/>
            <person name="Baker S.E."/>
            <person name="Pisabarro A.G."/>
            <person name="Walton J.D."/>
            <person name="Blanchette R.A."/>
            <person name="Henrissat B."/>
            <person name="Martin F."/>
            <person name="Cullen D."/>
            <person name="Hibbett D.S."/>
            <person name="Grigoriev I.V."/>
        </authorList>
    </citation>
    <scope>NUCLEOTIDE SEQUENCE [LARGE SCALE GENOMIC DNA]</scope>
    <source>
        <strain evidence="3">FD-172 SS1</strain>
    </source>
</reference>
<proteinExistence type="predicted"/>
<gene>
    <name evidence="2" type="ORF">BOTBODRAFT_49620</name>
</gene>
<keyword evidence="3" id="KW-1185">Reference proteome</keyword>
<dbReference type="Proteomes" id="UP000027195">
    <property type="component" value="Unassembled WGS sequence"/>
</dbReference>
<evidence type="ECO:0000313" key="3">
    <source>
        <dbReference type="Proteomes" id="UP000027195"/>
    </source>
</evidence>
<dbReference type="EMBL" id="KL198166">
    <property type="protein sequence ID" value="KDQ05966.1"/>
    <property type="molecule type" value="Genomic_DNA"/>
</dbReference>
<dbReference type="InParanoid" id="A0A067M317"/>
<evidence type="ECO:0000313" key="2">
    <source>
        <dbReference type="EMBL" id="KDQ05966.1"/>
    </source>
</evidence>
<evidence type="ECO:0008006" key="4">
    <source>
        <dbReference type="Google" id="ProtNLM"/>
    </source>
</evidence>